<dbReference type="InterPro" id="IPR027417">
    <property type="entry name" value="P-loop_NTPase"/>
</dbReference>
<keyword evidence="8" id="KW-1185">Reference proteome</keyword>
<dbReference type="Gene3D" id="3.40.50.300">
    <property type="entry name" value="P-loop containing nucleotide triphosphate hydrolases"/>
    <property type="match status" value="1"/>
</dbReference>
<keyword evidence="3" id="KW-0547">Nucleotide-binding</keyword>
<evidence type="ECO:0000256" key="5">
    <source>
        <dbReference type="ARBA" id="ARBA00023004"/>
    </source>
</evidence>
<evidence type="ECO:0000256" key="6">
    <source>
        <dbReference type="ARBA" id="ARBA00023014"/>
    </source>
</evidence>
<sequence length="259" mass="27516">MGIENVKTIVAVLSGKGGVGKSSVSVQLAQGFAADGLTVGILDLDICAPSIPRMLGQEGESLHESEEGLVPVMLSDGLSLVSVGFLAEAEEAIIWRGPKKKAIVAQLINDVVWGALDVLVIDTPPGTSDEHIGLVSTLKELGRRNIVRAVLVTTPQMASLQDVTREINFCKKTELPMCGIVENMSGFVCPHCSECTNIFNKGNAGMLAKKYETKVLGTIPIDPNFGSTLDNGKNFMKAFRDSATASSIKSIITEIRSTL</sequence>
<evidence type="ECO:0000256" key="4">
    <source>
        <dbReference type="ARBA" id="ARBA00022840"/>
    </source>
</evidence>
<dbReference type="FunCoup" id="E4Y1M4">
    <property type="interactions" value="67"/>
</dbReference>
<name>E4Y1M4_OIKDI</name>
<protein>
    <recommendedName>
        <fullName evidence="9">Cytosolic Fe-S cluster assembly factor NUBP2 homolog</fullName>
    </recommendedName>
</protein>
<dbReference type="GO" id="GO:0140663">
    <property type="term" value="F:ATP-dependent FeS chaperone activity"/>
    <property type="evidence" value="ECO:0007669"/>
    <property type="project" value="InterPro"/>
</dbReference>
<accession>E4Y1M4</accession>
<dbReference type="PANTHER" id="PTHR23264:SF19">
    <property type="entry name" value="CYTOSOLIC FE-S CLUSTER ASSEMBLY FACTOR NUBP2"/>
    <property type="match status" value="1"/>
</dbReference>
<dbReference type="InterPro" id="IPR033756">
    <property type="entry name" value="YlxH/NBP35"/>
</dbReference>
<dbReference type="CDD" id="cd02037">
    <property type="entry name" value="Mrp_NBP35"/>
    <property type="match status" value="1"/>
</dbReference>
<dbReference type="GO" id="GO:0005829">
    <property type="term" value="C:cytosol"/>
    <property type="evidence" value="ECO:0007669"/>
    <property type="project" value="TreeGrafter"/>
</dbReference>
<dbReference type="PROSITE" id="PS01215">
    <property type="entry name" value="MRP"/>
    <property type="match status" value="1"/>
</dbReference>
<dbReference type="GO" id="GO:0051539">
    <property type="term" value="F:4 iron, 4 sulfur cluster binding"/>
    <property type="evidence" value="ECO:0007669"/>
    <property type="project" value="UniProtKB-KW"/>
</dbReference>
<dbReference type="InParanoid" id="E4Y1M4"/>
<reference evidence="7" key="1">
    <citation type="journal article" date="2010" name="Science">
        <title>Plasticity of animal genome architecture unmasked by rapid evolution of a pelagic tunicate.</title>
        <authorList>
            <person name="Denoeud F."/>
            <person name="Henriet S."/>
            <person name="Mungpakdee S."/>
            <person name="Aury J.M."/>
            <person name="Da Silva C."/>
            <person name="Brinkmann H."/>
            <person name="Mikhaleva J."/>
            <person name="Olsen L.C."/>
            <person name="Jubin C."/>
            <person name="Canestro C."/>
            <person name="Bouquet J.M."/>
            <person name="Danks G."/>
            <person name="Poulain J."/>
            <person name="Campsteijn C."/>
            <person name="Adamski M."/>
            <person name="Cross I."/>
            <person name="Yadetie F."/>
            <person name="Muffato M."/>
            <person name="Louis A."/>
            <person name="Butcher S."/>
            <person name="Tsagkogeorga G."/>
            <person name="Konrad A."/>
            <person name="Singh S."/>
            <person name="Jensen M.F."/>
            <person name="Cong E.H."/>
            <person name="Eikeseth-Otteraa H."/>
            <person name="Noel B."/>
            <person name="Anthouard V."/>
            <person name="Porcel B.M."/>
            <person name="Kachouri-Lafond R."/>
            <person name="Nishino A."/>
            <person name="Ugolini M."/>
            <person name="Chourrout P."/>
            <person name="Nishida H."/>
            <person name="Aasland R."/>
            <person name="Huzurbazar S."/>
            <person name="Westhof E."/>
            <person name="Delsuc F."/>
            <person name="Lehrach H."/>
            <person name="Reinhardt R."/>
            <person name="Weissenbach J."/>
            <person name="Roy S.W."/>
            <person name="Artiguenave F."/>
            <person name="Postlethwait J.H."/>
            <person name="Manak J.R."/>
            <person name="Thompson E.M."/>
            <person name="Jaillon O."/>
            <person name="Du Pasquier L."/>
            <person name="Boudinot P."/>
            <person name="Liberles D.A."/>
            <person name="Volff J.N."/>
            <person name="Philippe H."/>
            <person name="Lenhard B."/>
            <person name="Roest Crollius H."/>
            <person name="Wincker P."/>
            <person name="Chourrout D."/>
        </authorList>
    </citation>
    <scope>NUCLEOTIDE SEQUENCE [LARGE SCALE GENOMIC DNA]</scope>
</reference>
<dbReference type="GO" id="GO:0046872">
    <property type="term" value="F:metal ion binding"/>
    <property type="evidence" value="ECO:0007669"/>
    <property type="project" value="UniProtKB-KW"/>
</dbReference>
<dbReference type="Proteomes" id="UP000001307">
    <property type="component" value="Unassembled WGS sequence"/>
</dbReference>
<keyword evidence="4" id="KW-0067">ATP-binding</keyword>
<dbReference type="SUPFAM" id="SSF52540">
    <property type="entry name" value="P-loop containing nucleoside triphosphate hydrolases"/>
    <property type="match status" value="1"/>
</dbReference>
<dbReference type="HAMAP" id="MF_02040">
    <property type="entry name" value="Mrp_NBP35"/>
    <property type="match status" value="1"/>
</dbReference>
<evidence type="ECO:0008006" key="9">
    <source>
        <dbReference type="Google" id="ProtNLM"/>
    </source>
</evidence>
<dbReference type="InterPro" id="IPR019591">
    <property type="entry name" value="Mrp/NBP35_ATP-bd"/>
</dbReference>
<proteinExistence type="inferred from homology"/>
<dbReference type="Pfam" id="PF10609">
    <property type="entry name" value="ParA"/>
    <property type="match status" value="1"/>
</dbReference>
<evidence type="ECO:0000256" key="1">
    <source>
        <dbReference type="ARBA" id="ARBA00022485"/>
    </source>
</evidence>
<evidence type="ECO:0000256" key="3">
    <source>
        <dbReference type="ARBA" id="ARBA00022741"/>
    </source>
</evidence>
<dbReference type="OrthoDB" id="1741334at2759"/>
<keyword evidence="1" id="KW-0004">4Fe-4S</keyword>
<keyword evidence="6" id="KW-0411">Iron-sulfur</keyword>
<organism evidence="7">
    <name type="scientific">Oikopleura dioica</name>
    <name type="common">Tunicate</name>
    <dbReference type="NCBI Taxonomy" id="34765"/>
    <lineage>
        <taxon>Eukaryota</taxon>
        <taxon>Metazoa</taxon>
        <taxon>Chordata</taxon>
        <taxon>Tunicata</taxon>
        <taxon>Appendicularia</taxon>
        <taxon>Copelata</taxon>
        <taxon>Oikopleuridae</taxon>
        <taxon>Oikopleura</taxon>
    </lineage>
</organism>
<dbReference type="GO" id="GO:0016226">
    <property type="term" value="P:iron-sulfur cluster assembly"/>
    <property type="evidence" value="ECO:0007669"/>
    <property type="project" value="InterPro"/>
</dbReference>
<keyword evidence="5" id="KW-0408">Iron</keyword>
<evidence type="ECO:0000313" key="8">
    <source>
        <dbReference type="Proteomes" id="UP000001307"/>
    </source>
</evidence>
<dbReference type="GO" id="GO:0005524">
    <property type="term" value="F:ATP binding"/>
    <property type="evidence" value="ECO:0007669"/>
    <property type="project" value="UniProtKB-KW"/>
</dbReference>
<evidence type="ECO:0000313" key="7">
    <source>
        <dbReference type="EMBL" id="CBY15768.1"/>
    </source>
</evidence>
<dbReference type="InterPro" id="IPR000808">
    <property type="entry name" value="Mrp-like_CS"/>
</dbReference>
<keyword evidence="2" id="KW-0479">Metal-binding</keyword>
<gene>
    <name evidence="7" type="ORF">GSOID_T00014083001</name>
</gene>
<dbReference type="AlphaFoldDB" id="E4Y1M4"/>
<evidence type="ECO:0000256" key="2">
    <source>
        <dbReference type="ARBA" id="ARBA00022723"/>
    </source>
</evidence>
<dbReference type="EMBL" id="FN653654">
    <property type="protein sequence ID" value="CBY15768.1"/>
    <property type="molecule type" value="Genomic_DNA"/>
</dbReference>
<dbReference type="PANTHER" id="PTHR23264">
    <property type="entry name" value="NUCLEOTIDE-BINDING PROTEIN NBP35 YEAST -RELATED"/>
    <property type="match status" value="1"/>
</dbReference>